<dbReference type="Gene3D" id="1.25.10.10">
    <property type="entry name" value="Leucine-rich Repeat Variant"/>
    <property type="match status" value="1"/>
</dbReference>
<dbReference type="AlphaFoldDB" id="A0A6G1GFY4"/>
<dbReference type="InterPro" id="IPR002553">
    <property type="entry name" value="Clathrin/coatomer_adapt-like_N"/>
</dbReference>
<feature type="compositionally biased region" description="Acidic residues" evidence="6">
    <location>
        <begin position="752"/>
        <end position="796"/>
    </location>
</feature>
<dbReference type="SUPFAM" id="SSF48371">
    <property type="entry name" value="ARM repeat"/>
    <property type="match status" value="1"/>
</dbReference>
<dbReference type="GO" id="GO:0016192">
    <property type="term" value="P:vesicle-mediated transport"/>
    <property type="evidence" value="ECO:0007669"/>
    <property type="project" value="InterPro"/>
</dbReference>
<reference evidence="8 10" key="1">
    <citation type="submission" date="2020-01" db="EMBL/GenBank/DDBJ databases">
        <authorList>
            <consortium name="DOE Joint Genome Institute"/>
            <person name="Haridas S."/>
            <person name="Albert R."/>
            <person name="Binder M."/>
            <person name="Bloem J."/>
            <person name="Labutti K."/>
            <person name="Salamov A."/>
            <person name="Andreopoulos B."/>
            <person name="Baker S.E."/>
            <person name="Barry K."/>
            <person name="Bills G."/>
            <person name="Bluhm B.H."/>
            <person name="Cannon C."/>
            <person name="Castanera R."/>
            <person name="Culley D.E."/>
            <person name="Daum C."/>
            <person name="Ezra D."/>
            <person name="Gonzalez J.B."/>
            <person name="Henrissat B."/>
            <person name="Kuo A."/>
            <person name="Liang C."/>
            <person name="Lipzen A."/>
            <person name="Lutzoni F."/>
            <person name="Magnuson J."/>
            <person name="Mondo S."/>
            <person name="Nolan M."/>
            <person name="Ohm R."/>
            <person name="Pangilinan J."/>
            <person name="Park H.-J."/>
            <person name="Ramirez L."/>
            <person name="Alfaro M."/>
            <person name="Sun H."/>
            <person name="Tritt A."/>
            <person name="Yoshinaga Y."/>
            <person name="Zwiers L.-H."/>
            <person name="Turgeon B.G."/>
            <person name="Goodwin S.B."/>
            <person name="Spatafora J.W."/>
            <person name="Crous P.W."/>
            <person name="Grigoriev I.V."/>
        </authorList>
    </citation>
    <scope>NUCLEOTIDE SEQUENCE</scope>
    <source>
        <strain evidence="8 10">CBS 781.70</strain>
    </source>
</reference>
<dbReference type="Pfam" id="PF01602">
    <property type="entry name" value="Adaptin_N"/>
    <property type="match status" value="1"/>
</dbReference>
<accession>A0A6G1GFY4</accession>
<reference evidence="10" key="2">
    <citation type="submission" date="2020-04" db="EMBL/GenBank/DDBJ databases">
        <authorList>
            <consortium name="NCBI Genome Project"/>
        </authorList>
    </citation>
    <scope>NUCLEOTIDE SEQUENCE</scope>
    <source>
        <strain evidence="10">CBS 781.70</strain>
    </source>
</reference>
<feature type="region of interest" description="Disordered" evidence="6">
    <location>
        <begin position="260"/>
        <end position="294"/>
    </location>
</feature>
<keyword evidence="3" id="KW-0813">Transport</keyword>
<evidence type="ECO:0000313" key="8">
    <source>
        <dbReference type="EMBL" id="KAF1816821.1"/>
    </source>
</evidence>
<gene>
    <name evidence="8 10" type="ORF">P152DRAFT_510177</name>
</gene>
<feature type="region of interest" description="Disordered" evidence="6">
    <location>
        <begin position="728"/>
        <end position="803"/>
    </location>
</feature>
<dbReference type="OrthoDB" id="10254310at2759"/>
<evidence type="ECO:0000259" key="7">
    <source>
        <dbReference type="Pfam" id="PF01602"/>
    </source>
</evidence>
<dbReference type="GO" id="GO:0006886">
    <property type="term" value="P:intracellular protein transport"/>
    <property type="evidence" value="ECO:0007669"/>
    <property type="project" value="InterPro"/>
</dbReference>
<dbReference type="Proteomes" id="UP000504638">
    <property type="component" value="Unplaced"/>
</dbReference>
<evidence type="ECO:0000256" key="1">
    <source>
        <dbReference type="ARBA" id="ARBA00004308"/>
    </source>
</evidence>
<evidence type="ECO:0000256" key="4">
    <source>
        <dbReference type="ARBA" id="ARBA00022927"/>
    </source>
</evidence>
<evidence type="ECO:0000256" key="6">
    <source>
        <dbReference type="SAM" id="MobiDB-lite"/>
    </source>
</evidence>
<evidence type="ECO:0000256" key="3">
    <source>
        <dbReference type="ARBA" id="ARBA00022448"/>
    </source>
</evidence>
<dbReference type="GO" id="GO:0030123">
    <property type="term" value="C:AP-3 adaptor complex"/>
    <property type="evidence" value="ECO:0007669"/>
    <property type="project" value="InterPro"/>
</dbReference>
<sequence>MESISRISSLLETARDLTLEAARDASAAKKGTARPIPAQKLKALLDSRLERDVLEGLRRLVALTYTSQSISPYFTHALKTLSLPFPTVRKLVAHILIQLAPSHPDTALLAINTLQKSLSDSAPPLRSLALRTMSSIRVPAISQIVLLAIKRGVQDMSPYVRRAAALAIPKAYRLDPALEPELVEGLVRLLGDKQYFVAGAAVQAYAECWADRIDLLHPYYRKLVRQMVDMDEWGQLAFLKVMLGYCRRCFPRRTKRIRKGGAEKKGKGKDPDSFYDDEETREDQDEGDGGEGDFEEAIILDPDLDLLLRAAQPLLHNRSSAVIIAVTSCFLYLGTPTYLELAVGPLIALLRSPQDIQLVALHNIVQVCLIYPKPFVQYASHFLIRLSEPPAIRRSKLELLTLIFPHAPPHIAGLILAELAHFSASQDPTLVQEAVRAIGRCAQTSDEPTSRRCLHLLLDRVSSPDPLVVAESLQVVRQLIQRDPLSHTHTVVRLAKNLDSITNPQARASIIWLVGEFAAPEAEDGMAPDVLRILVRNFADESEQAKRQIVLLAAKVYLHYLNVQNATQKSARETEEDLNGSQKDEAADSDMETRSPPNIPIDESHPIVLLWQYVQLLARYDTSYDLRDRLRVYKSLLAIPTSTDLASLLLLAPKPVPQIPSPSESRRGYAIGSASLVVGDEVAAGGFRGYEPLPEWVREGEQPIATVRGEGGAGRYEVKKEVPASERLDRALEEERGTGRANGWREKTLDDWLAEDEEEEDEESDGSEETEEESSEEETEEESEEDEEDEGTDDESAALRPSA</sequence>
<dbReference type="InterPro" id="IPR011989">
    <property type="entry name" value="ARM-like"/>
</dbReference>
<comment type="similarity">
    <text evidence="2">Belongs to the adaptor complexes large subunit family.</text>
</comment>
<evidence type="ECO:0000256" key="2">
    <source>
        <dbReference type="ARBA" id="ARBA00006613"/>
    </source>
</evidence>
<feature type="compositionally biased region" description="Acidic residues" evidence="6">
    <location>
        <begin position="273"/>
        <end position="294"/>
    </location>
</feature>
<reference evidence="10" key="3">
    <citation type="submission" date="2025-04" db="UniProtKB">
        <authorList>
            <consortium name="RefSeq"/>
        </authorList>
    </citation>
    <scope>IDENTIFICATION</scope>
    <source>
        <strain evidence="10">CBS 781.70</strain>
    </source>
</reference>
<name>A0A6G1GFY4_9PEZI</name>
<dbReference type="InterPro" id="IPR016024">
    <property type="entry name" value="ARM-type_fold"/>
</dbReference>
<dbReference type="GO" id="GO:0012505">
    <property type="term" value="C:endomembrane system"/>
    <property type="evidence" value="ECO:0007669"/>
    <property type="project" value="UniProtKB-SubCell"/>
</dbReference>
<keyword evidence="5" id="KW-0472">Membrane</keyword>
<keyword evidence="4" id="KW-0653">Protein transport</keyword>
<evidence type="ECO:0000313" key="10">
    <source>
        <dbReference type="RefSeq" id="XP_033538452.1"/>
    </source>
</evidence>
<organism evidence="8">
    <name type="scientific">Eremomyces bilateralis CBS 781.70</name>
    <dbReference type="NCBI Taxonomy" id="1392243"/>
    <lineage>
        <taxon>Eukaryota</taxon>
        <taxon>Fungi</taxon>
        <taxon>Dikarya</taxon>
        <taxon>Ascomycota</taxon>
        <taxon>Pezizomycotina</taxon>
        <taxon>Dothideomycetes</taxon>
        <taxon>Dothideomycetes incertae sedis</taxon>
        <taxon>Eremomycetales</taxon>
        <taxon>Eremomycetaceae</taxon>
        <taxon>Eremomyces</taxon>
    </lineage>
</organism>
<dbReference type="InterPro" id="IPR026739">
    <property type="entry name" value="AP_beta"/>
</dbReference>
<dbReference type="RefSeq" id="XP_033538452.1">
    <property type="nucleotide sequence ID" value="XM_033682645.1"/>
</dbReference>
<feature type="compositionally biased region" description="Basic and acidic residues" evidence="6">
    <location>
        <begin position="728"/>
        <end position="750"/>
    </location>
</feature>
<protein>
    <submittedName>
        <fullName evidence="8 10">AP-3 adaptor complex subunit beta</fullName>
    </submittedName>
</protein>
<keyword evidence="9" id="KW-1185">Reference proteome</keyword>
<dbReference type="PANTHER" id="PTHR11134">
    <property type="entry name" value="ADAPTOR COMPLEX SUBUNIT BETA FAMILY MEMBER"/>
    <property type="match status" value="1"/>
</dbReference>
<feature type="region of interest" description="Disordered" evidence="6">
    <location>
        <begin position="569"/>
        <end position="600"/>
    </location>
</feature>
<dbReference type="EMBL" id="ML975149">
    <property type="protein sequence ID" value="KAF1816821.1"/>
    <property type="molecule type" value="Genomic_DNA"/>
</dbReference>
<dbReference type="PIRSF" id="PIRSF037096">
    <property type="entry name" value="AP3_complex_beta"/>
    <property type="match status" value="1"/>
</dbReference>
<feature type="domain" description="Clathrin/coatomer adaptor adaptin-like N-terminal" evidence="7">
    <location>
        <begin position="39"/>
        <end position="637"/>
    </location>
</feature>
<proteinExistence type="inferred from homology"/>
<comment type="subcellular location">
    <subcellularLocation>
        <location evidence="1">Endomembrane system</location>
    </subcellularLocation>
</comment>
<feature type="compositionally biased region" description="Basic and acidic residues" evidence="6">
    <location>
        <begin position="260"/>
        <end position="272"/>
    </location>
</feature>
<evidence type="ECO:0000313" key="9">
    <source>
        <dbReference type="Proteomes" id="UP000504638"/>
    </source>
</evidence>
<dbReference type="InterPro" id="IPR026740">
    <property type="entry name" value="AP3_beta"/>
</dbReference>
<evidence type="ECO:0000256" key="5">
    <source>
        <dbReference type="ARBA" id="ARBA00023136"/>
    </source>
</evidence>
<dbReference type="GeneID" id="54423215"/>